<dbReference type="InterPro" id="IPR016055">
    <property type="entry name" value="A-D-PHexomutase_a/b/a-I/II/III"/>
</dbReference>
<evidence type="ECO:0000256" key="10">
    <source>
        <dbReference type="ARBA" id="ARBA00023277"/>
    </source>
</evidence>
<dbReference type="GO" id="GO:0006166">
    <property type="term" value="P:purine ribonucleoside salvage"/>
    <property type="evidence" value="ECO:0007669"/>
    <property type="project" value="TreeGrafter"/>
</dbReference>
<gene>
    <name evidence="15" type="ORF">MSPICULIGERA_LOCUS16768</name>
</gene>
<organism evidence="15 16">
    <name type="scientific">Mesorhabditis spiculigera</name>
    <dbReference type="NCBI Taxonomy" id="96644"/>
    <lineage>
        <taxon>Eukaryota</taxon>
        <taxon>Metazoa</taxon>
        <taxon>Ecdysozoa</taxon>
        <taxon>Nematoda</taxon>
        <taxon>Chromadorea</taxon>
        <taxon>Rhabditida</taxon>
        <taxon>Rhabditina</taxon>
        <taxon>Rhabditomorpha</taxon>
        <taxon>Rhabditoidea</taxon>
        <taxon>Rhabditidae</taxon>
        <taxon>Mesorhabditinae</taxon>
        <taxon>Mesorhabditis</taxon>
    </lineage>
</organism>
<evidence type="ECO:0000259" key="12">
    <source>
        <dbReference type="Pfam" id="PF02878"/>
    </source>
</evidence>
<evidence type="ECO:0000256" key="2">
    <source>
        <dbReference type="ARBA" id="ARBA00004496"/>
    </source>
</evidence>
<dbReference type="GO" id="GO:0000287">
    <property type="term" value="F:magnesium ion binding"/>
    <property type="evidence" value="ECO:0007669"/>
    <property type="project" value="InterPro"/>
</dbReference>
<dbReference type="Proteomes" id="UP001177023">
    <property type="component" value="Unassembled WGS sequence"/>
</dbReference>
<proteinExistence type="inferred from homology"/>
<dbReference type="Gene3D" id="3.40.120.10">
    <property type="entry name" value="Alpha-D-Glucose-1,6-Bisphosphate, subunit A, domain 3"/>
    <property type="match status" value="3"/>
</dbReference>
<dbReference type="InterPro" id="IPR016066">
    <property type="entry name" value="A-D-PHexomutase_CS"/>
</dbReference>
<evidence type="ECO:0008006" key="17">
    <source>
        <dbReference type="Google" id="ProtNLM"/>
    </source>
</evidence>
<feature type="domain" description="Alpha-D-phosphohexomutase alpha/beta/alpha" evidence="13">
    <location>
        <begin position="216"/>
        <end position="317"/>
    </location>
</feature>
<evidence type="ECO:0000313" key="15">
    <source>
        <dbReference type="EMBL" id="CAJ0578519.1"/>
    </source>
</evidence>
<evidence type="ECO:0000256" key="1">
    <source>
        <dbReference type="ARBA" id="ARBA00001946"/>
    </source>
</evidence>
<keyword evidence="16" id="KW-1185">Reference proteome</keyword>
<evidence type="ECO:0000256" key="11">
    <source>
        <dbReference type="RuleBase" id="RU004326"/>
    </source>
</evidence>
<dbReference type="InterPro" id="IPR005844">
    <property type="entry name" value="A-D-PHexomutase_a/b/a-I"/>
</dbReference>
<dbReference type="AlphaFoldDB" id="A0AA36D2Q4"/>
<keyword evidence="7 11" id="KW-0479">Metal-binding</keyword>
<keyword evidence="8 11" id="KW-0460">Magnesium</keyword>
<dbReference type="InterPro" id="IPR005841">
    <property type="entry name" value="Alpha-D-phosphohexomutase_SF"/>
</dbReference>
<dbReference type="InterPro" id="IPR036900">
    <property type="entry name" value="A-D-PHexomutase_C_sf"/>
</dbReference>
<dbReference type="InterPro" id="IPR005846">
    <property type="entry name" value="A-D-PHexomutase_a/b/a-III"/>
</dbReference>
<dbReference type="PRINTS" id="PR00509">
    <property type="entry name" value="PGMPMM"/>
</dbReference>
<evidence type="ECO:0000256" key="7">
    <source>
        <dbReference type="ARBA" id="ARBA00022723"/>
    </source>
</evidence>
<dbReference type="CDD" id="cd05799">
    <property type="entry name" value="PGM2"/>
    <property type="match status" value="1"/>
</dbReference>
<protein>
    <recommendedName>
        <fullName evidence="17">Phosphoglucomutase</fullName>
    </recommendedName>
</protein>
<evidence type="ECO:0000259" key="14">
    <source>
        <dbReference type="Pfam" id="PF02880"/>
    </source>
</evidence>
<sequence length="592" mass="66686">MTVDIKAKVTEWLNWDKNDKTRAEIEKLVADGKDDELKARMEGRLLFGTAGIRAPMQAGFARLNDLTIIQTTHGFAQYLKQQFPNGNNGVAIGFDGRHNSRRFASLAGNVFIKNGIKVYLFSEVAPTPVVSWAVIHLKCSAGLMITASHNPKEDNGYKAYWSNGAQIIGPHDVEIVRIKEAEPEPRAEYWDLSEFDKSPLLYSADVTIDPYFVAEKSNNFYRALNAKTPLKFTYSAFHGIGYQYATRMLREFGFSDANVISVKEQQEPNPDFPTVPFPNPEEGRKVLTLSLETADKNGSTVILANDPDADRLQMAEKQPNGEWYIFTGNEMGTLMTWWVWMNWRERNPDADLSNIYMLNSAVSSQVVKTIAEKEGFQNDITLTGFKWMGNVADDLKAQGKKVILAWEESIGFMPGHTLDKDGVSSAAIFAEMATWLHENKKSLHDQLFSLYEKYGFHLVRSTYWIVPDPSVTKELFATLRQDLKYPTKIGKEDVAHIRDLTIGYDNSQPGNKPRLPISTSSEMVTFTLANGSLITLRASGTEPKIKYYIELRTAPGKKQSDLGEVLEELNQLEQGVVDTLLRPKQFGLIPRK</sequence>
<comment type="subcellular location">
    <subcellularLocation>
        <location evidence="2">Cytoplasm</location>
    </subcellularLocation>
</comment>
<reference evidence="15" key="1">
    <citation type="submission" date="2023-06" db="EMBL/GenBank/DDBJ databases">
        <authorList>
            <person name="Delattre M."/>
        </authorList>
    </citation>
    <scope>NUCLEOTIDE SEQUENCE</scope>
    <source>
        <strain evidence="15">AF72</strain>
    </source>
</reference>
<comment type="cofactor">
    <cofactor evidence="1">
        <name>Mg(2+)</name>
        <dbReference type="ChEBI" id="CHEBI:18420"/>
    </cofactor>
</comment>
<evidence type="ECO:0000256" key="8">
    <source>
        <dbReference type="ARBA" id="ARBA00022842"/>
    </source>
</evidence>
<dbReference type="GO" id="GO:0005737">
    <property type="term" value="C:cytoplasm"/>
    <property type="evidence" value="ECO:0007669"/>
    <property type="project" value="UniProtKB-SubCell"/>
</dbReference>
<evidence type="ECO:0000256" key="6">
    <source>
        <dbReference type="ARBA" id="ARBA00022553"/>
    </source>
</evidence>
<comment type="similarity">
    <text evidence="3 11">Belongs to the phosphohexose mutase family.</text>
</comment>
<dbReference type="PANTHER" id="PTHR45745:SF1">
    <property type="entry name" value="PHOSPHOGLUCOMUTASE 2B-RELATED"/>
    <property type="match status" value="1"/>
</dbReference>
<dbReference type="FunFam" id="3.40.120.10:FF:000035">
    <property type="entry name" value="Pgm3p"/>
    <property type="match status" value="1"/>
</dbReference>
<dbReference type="InterPro" id="IPR005845">
    <property type="entry name" value="A-D-PHexomutase_a/b/a-II"/>
</dbReference>
<dbReference type="EMBL" id="CATQJA010002654">
    <property type="protein sequence ID" value="CAJ0578519.1"/>
    <property type="molecule type" value="Genomic_DNA"/>
</dbReference>
<keyword evidence="5" id="KW-0313">Glucose metabolism</keyword>
<evidence type="ECO:0000256" key="4">
    <source>
        <dbReference type="ARBA" id="ARBA00022490"/>
    </source>
</evidence>
<dbReference type="PROSITE" id="PS00710">
    <property type="entry name" value="PGM_PMM"/>
    <property type="match status" value="1"/>
</dbReference>
<dbReference type="Gene3D" id="3.30.310.50">
    <property type="entry name" value="Alpha-D-phosphohexomutase, C-terminal domain"/>
    <property type="match status" value="1"/>
</dbReference>
<dbReference type="GO" id="GO:0005634">
    <property type="term" value="C:nucleus"/>
    <property type="evidence" value="ECO:0007669"/>
    <property type="project" value="TreeGrafter"/>
</dbReference>
<comment type="caution">
    <text evidence="15">The sequence shown here is derived from an EMBL/GenBank/DDBJ whole genome shotgun (WGS) entry which is preliminary data.</text>
</comment>
<dbReference type="PANTHER" id="PTHR45745">
    <property type="entry name" value="PHOSPHOMANNOMUTASE 45A"/>
    <property type="match status" value="1"/>
</dbReference>
<feature type="domain" description="Alpha-D-phosphohexomutase alpha/beta/alpha" evidence="14">
    <location>
        <begin position="356"/>
        <end position="454"/>
    </location>
</feature>
<name>A0AA36D2Q4_9BILA</name>
<dbReference type="GO" id="GO:0006006">
    <property type="term" value="P:glucose metabolic process"/>
    <property type="evidence" value="ECO:0007669"/>
    <property type="project" value="UniProtKB-KW"/>
</dbReference>
<dbReference type="Pfam" id="PF02879">
    <property type="entry name" value="PGM_PMM_II"/>
    <property type="match status" value="1"/>
</dbReference>
<dbReference type="Pfam" id="PF02880">
    <property type="entry name" value="PGM_PMM_III"/>
    <property type="match status" value="1"/>
</dbReference>
<accession>A0AA36D2Q4</accession>
<dbReference type="GO" id="GO:0008973">
    <property type="term" value="F:phosphopentomutase activity"/>
    <property type="evidence" value="ECO:0007669"/>
    <property type="project" value="TreeGrafter"/>
</dbReference>
<dbReference type="SUPFAM" id="SSF55957">
    <property type="entry name" value="Phosphoglucomutase, C-terminal domain"/>
    <property type="match status" value="1"/>
</dbReference>
<evidence type="ECO:0000259" key="13">
    <source>
        <dbReference type="Pfam" id="PF02879"/>
    </source>
</evidence>
<dbReference type="SUPFAM" id="SSF53738">
    <property type="entry name" value="Phosphoglucomutase, first 3 domains"/>
    <property type="match status" value="3"/>
</dbReference>
<evidence type="ECO:0000256" key="9">
    <source>
        <dbReference type="ARBA" id="ARBA00023235"/>
    </source>
</evidence>
<evidence type="ECO:0000313" key="16">
    <source>
        <dbReference type="Proteomes" id="UP001177023"/>
    </source>
</evidence>
<keyword evidence="9" id="KW-0413">Isomerase</keyword>
<evidence type="ECO:0000256" key="5">
    <source>
        <dbReference type="ARBA" id="ARBA00022526"/>
    </source>
</evidence>
<keyword evidence="10" id="KW-0119">Carbohydrate metabolism</keyword>
<keyword evidence="6" id="KW-0597">Phosphoprotein</keyword>
<evidence type="ECO:0000256" key="3">
    <source>
        <dbReference type="ARBA" id="ARBA00010231"/>
    </source>
</evidence>
<feature type="domain" description="Alpha-D-phosphohexomutase alpha/beta/alpha" evidence="12">
    <location>
        <begin position="45"/>
        <end position="183"/>
    </location>
</feature>
<keyword evidence="4" id="KW-0963">Cytoplasm</keyword>
<dbReference type="Pfam" id="PF02878">
    <property type="entry name" value="PGM_PMM_I"/>
    <property type="match status" value="1"/>
</dbReference>
<feature type="non-terminal residue" evidence="15">
    <location>
        <position position="592"/>
    </location>
</feature>